<accession>A0ABS3MBU3</accession>
<evidence type="ECO:0000256" key="3">
    <source>
        <dbReference type="SAM" id="MobiDB-lite"/>
    </source>
</evidence>
<dbReference type="EMBL" id="JAGEPA010000001">
    <property type="protein sequence ID" value="MBO1428930.1"/>
    <property type="molecule type" value="Genomic_DNA"/>
</dbReference>
<dbReference type="PANTHER" id="PTHR35530">
    <property type="entry name" value="TAUTOMERASE-RELATED"/>
    <property type="match status" value="1"/>
</dbReference>
<feature type="domain" description="4-oxalocrotonate tautomerase-like" evidence="4">
    <location>
        <begin position="2"/>
        <end position="64"/>
    </location>
</feature>
<protein>
    <submittedName>
        <fullName evidence="5">4-oxalocrotonate tautomerase family protein</fullName>
    </submittedName>
</protein>
<dbReference type="NCBIfam" id="TIGR00013">
    <property type="entry name" value="taut"/>
    <property type="match status" value="1"/>
</dbReference>
<evidence type="ECO:0000313" key="6">
    <source>
        <dbReference type="Proteomes" id="UP000692816"/>
    </source>
</evidence>
<sequence length="102" mass="10789">MPVVTIQVTREGTTPGASSTTPEQKAALIKGASELLRDVLGKPMESTFVIIEEVDTDNWGWGGLPALEYRKKRAAAAASKIFPLTALATSNLAPLPIGRGEL</sequence>
<name>A0ABS3MBU3_9BRAD</name>
<evidence type="ECO:0000259" key="4">
    <source>
        <dbReference type="Pfam" id="PF01361"/>
    </source>
</evidence>
<comment type="caution">
    <text evidence="5">The sequence shown here is derived from an EMBL/GenBank/DDBJ whole genome shotgun (WGS) entry which is preliminary data.</text>
</comment>
<evidence type="ECO:0000256" key="1">
    <source>
        <dbReference type="ARBA" id="ARBA00006723"/>
    </source>
</evidence>
<comment type="similarity">
    <text evidence="1">Belongs to the 4-oxalocrotonate tautomerase family.</text>
</comment>
<feature type="region of interest" description="Disordered" evidence="3">
    <location>
        <begin position="1"/>
        <end position="24"/>
    </location>
</feature>
<evidence type="ECO:0000313" key="5">
    <source>
        <dbReference type="EMBL" id="MBO1428930.1"/>
    </source>
</evidence>
<gene>
    <name evidence="5" type="ORF">J4P68_05735</name>
</gene>
<dbReference type="InterPro" id="IPR004370">
    <property type="entry name" value="4-OT-like_dom"/>
</dbReference>
<reference evidence="5" key="1">
    <citation type="journal article" date="2021" name="Int. J. Syst. Evol. Microbiol.">
        <title>Bradyrhizobium septentrionale sp. nov. (sv. septentrionale) and Bradyrhizobium quebecense sp. nov. (sv. septentrionale) associated with legumes native to Canada possess rearranged symbiosis genes and numerous insertion sequences.</title>
        <authorList>
            <person name="Bromfield E.S.P."/>
            <person name="Cloutier S."/>
        </authorList>
    </citation>
    <scope>NUCLEOTIDE SEQUENCE</scope>
    <source>
        <strain evidence="5">12S5</strain>
    </source>
</reference>
<dbReference type="Proteomes" id="UP000692816">
    <property type="component" value="Unassembled WGS sequence"/>
</dbReference>
<dbReference type="Gene3D" id="3.30.429.10">
    <property type="entry name" value="Macrophage Migration Inhibitory Factor"/>
    <property type="match status" value="1"/>
</dbReference>
<evidence type="ECO:0000256" key="2">
    <source>
        <dbReference type="ARBA" id="ARBA00023235"/>
    </source>
</evidence>
<dbReference type="PANTHER" id="PTHR35530:SF1">
    <property type="entry name" value="2-HYDROXYMUCONATE TAUTOMERASE"/>
    <property type="match status" value="1"/>
</dbReference>
<proteinExistence type="inferred from homology"/>
<keyword evidence="6" id="KW-1185">Reference proteome</keyword>
<dbReference type="SUPFAM" id="SSF55331">
    <property type="entry name" value="Tautomerase/MIF"/>
    <property type="match status" value="1"/>
</dbReference>
<feature type="compositionally biased region" description="Polar residues" evidence="3">
    <location>
        <begin position="1"/>
        <end position="23"/>
    </location>
</feature>
<dbReference type="InterPro" id="IPR018191">
    <property type="entry name" value="4-OT"/>
</dbReference>
<dbReference type="Pfam" id="PF01361">
    <property type="entry name" value="Tautomerase"/>
    <property type="match status" value="1"/>
</dbReference>
<keyword evidence="2" id="KW-0413">Isomerase</keyword>
<organism evidence="5 6">
    <name type="scientific">Bradyrhizobium quebecense</name>
    <dbReference type="NCBI Taxonomy" id="2748629"/>
    <lineage>
        <taxon>Bacteria</taxon>
        <taxon>Pseudomonadati</taxon>
        <taxon>Pseudomonadota</taxon>
        <taxon>Alphaproteobacteria</taxon>
        <taxon>Hyphomicrobiales</taxon>
        <taxon>Nitrobacteraceae</taxon>
        <taxon>Bradyrhizobium</taxon>
    </lineage>
</organism>
<dbReference type="InterPro" id="IPR014347">
    <property type="entry name" value="Tautomerase/MIF_sf"/>
</dbReference>